<proteinExistence type="predicted"/>
<dbReference type="STRING" id="336292.SAMN05660710_02100"/>
<evidence type="ECO:0000313" key="2">
    <source>
        <dbReference type="Proteomes" id="UP000199502"/>
    </source>
</evidence>
<organism evidence="1 2">
    <name type="scientific">Paracoccus tibetensis</name>
    <dbReference type="NCBI Taxonomy" id="336292"/>
    <lineage>
        <taxon>Bacteria</taxon>
        <taxon>Pseudomonadati</taxon>
        <taxon>Pseudomonadota</taxon>
        <taxon>Alphaproteobacteria</taxon>
        <taxon>Rhodobacterales</taxon>
        <taxon>Paracoccaceae</taxon>
        <taxon>Paracoccus</taxon>
    </lineage>
</organism>
<reference evidence="1 2" key="1">
    <citation type="submission" date="2016-10" db="EMBL/GenBank/DDBJ databases">
        <authorList>
            <person name="de Groot N.N."/>
        </authorList>
    </citation>
    <scope>NUCLEOTIDE SEQUENCE [LARGE SCALE GENOMIC DNA]</scope>
    <source>
        <strain evidence="1 2">CGMCC 1.8925</strain>
    </source>
</reference>
<sequence>MTDIRKSLMQLIDDRIADGEPVGADMAAVMQVLRSYAEADELAPRVQRAVLPLEAEEWIFDRPFGDMPAVQISLFQSEGAPAAAVLSGWIMDGETYAGVRFRASGDNLQGVQFHLTAGSIT</sequence>
<dbReference type="AlphaFoldDB" id="A0A1G5HBY1"/>
<keyword evidence="2" id="KW-1185">Reference proteome</keyword>
<dbReference type="Proteomes" id="UP000199502">
    <property type="component" value="Unassembled WGS sequence"/>
</dbReference>
<gene>
    <name evidence="1" type="ORF">SAMN05660710_02100</name>
</gene>
<name>A0A1G5HBY1_9RHOB</name>
<protein>
    <submittedName>
        <fullName evidence="1">Uncharacterized protein</fullName>
    </submittedName>
</protein>
<accession>A0A1G5HBY1</accession>
<dbReference type="EMBL" id="FMVT01000006">
    <property type="protein sequence ID" value="SCY61375.1"/>
    <property type="molecule type" value="Genomic_DNA"/>
</dbReference>
<evidence type="ECO:0000313" key="1">
    <source>
        <dbReference type="EMBL" id="SCY61375.1"/>
    </source>
</evidence>